<feature type="compositionally biased region" description="Basic residues" evidence="1">
    <location>
        <begin position="84"/>
        <end position="96"/>
    </location>
</feature>
<dbReference type="Gene3D" id="3.40.190.10">
    <property type="entry name" value="Periplasmic binding protein-like II"/>
    <property type="match status" value="1"/>
</dbReference>
<proteinExistence type="predicted"/>
<dbReference type="InterPro" id="IPR011852">
    <property type="entry name" value="TRAP_TAXI"/>
</dbReference>
<protein>
    <submittedName>
        <fullName evidence="3">Uncharacterized protein</fullName>
    </submittedName>
</protein>
<evidence type="ECO:0000256" key="2">
    <source>
        <dbReference type="SAM" id="SignalP"/>
    </source>
</evidence>
<evidence type="ECO:0000256" key="1">
    <source>
        <dbReference type="SAM" id="MobiDB-lite"/>
    </source>
</evidence>
<feature type="region of interest" description="Disordered" evidence="1">
    <location>
        <begin position="121"/>
        <end position="150"/>
    </location>
</feature>
<reference evidence="3" key="2">
    <citation type="submission" date="2020-09" db="EMBL/GenBank/DDBJ databases">
        <authorList>
            <person name="Sun Q."/>
            <person name="Zhou Y."/>
        </authorList>
    </citation>
    <scope>NUCLEOTIDE SEQUENCE</scope>
    <source>
        <strain evidence="3">CGMCC 1.12214</strain>
    </source>
</reference>
<dbReference type="Proteomes" id="UP000603912">
    <property type="component" value="Unassembled WGS sequence"/>
</dbReference>
<feature type="signal peptide" evidence="2">
    <location>
        <begin position="1"/>
        <end position="21"/>
    </location>
</feature>
<dbReference type="PANTHER" id="PTHR42941">
    <property type="entry name" value="SLL1037 PROTEIN"/>
    <property type="match status" value="1"/>
</dbReference>
<dbReference type="AlphaFoldDB" id="A0A917I760"/>
<dbReference type="EMBL" id="BMES01000001">
    <property type="protein sequence ID" value="GGH18547.1"/>
    <property type="molecule type" value="Genomic_DNA"/>
</dbReference>
<organism evidence="3 4">
    <name type="scientific">Alsobacter metallidurans</name>
    <dbReference type="NCBI Taxonomy" id="340221"/>
    <lineage>
        <taxon>Bacteria</taxon>
        <taxon>Pseudomonadati</taxon>
        <taxon>Pseudomonadota</taxon>
        <taxon>Alphaproteobacteria</taxon>
        <taxon>Hyphomicrobiales</taxon>
        <taxon>Alsobacteraceae</taxon>
        <taxon>Alsobacter</taxon>
    </lineage>
</organism>
<comment type="caution">
    <text evidence="3">The sequence shown here is derived from an EMBL/GenBank/DDBJ whole genome shotgun (WGS) entry which is preliminary data.</text>
</comment>
<gene>
    <name evidence="3" type="ORF">GCM10007036_20830</name>
</gene>
<evidence type="ECO:0000313" key="3">
    <source>
        <dbReference type="EMBL" id="GGH18547.1"/>
    </source>
</evidence>
<reference evidence="3" key="1">
    <citation type="journal article" date="2014" name="Int. J. Syst. Evol. Microbiol.">
        <title>Complete genome sequence of Corynebacterium casei LMG S-19264T (=DSM 44701T), isolated from a smear-ripened cheese.</title>
        <authorList>
            <consortium name="US DOE Joint Genome Institute (JGI-PGF)"/>
            <person name="Walter F."/>
            <person name="Albersmeier A."/>
            <person name="Kalinowski J."/>
            <person name="Ruckert C."/>
        </authorList>
    </citation>
    <scope>NUCLEOTIDE SEQUENCE</scope>
    <source>
        <strain evidence="3">CGMCC 1.12214</strain>
    </source>
</reference>
<dbReference type="PANTHER" id="PTHR42941:SF1">
    <property type="entry name" value="SLL1037 PROTEIN"/>
    <property type="match status" value="1"/>
</dbReference>
<sequence>MQTTARAALAAAMIAAAASFATGEAAAQQPVPQPAQQPAAEPCNALCQLVRGIGGDRNPPGARQAAAPPQATGQPPLALETAKPKHLRRAAGHAPHRNAGTSVNDLATSAVRDAPAAARNLPEDGAAPQAAEATPAKAPAPPAKAGPARLGVLMGPDEALEPILADLGAALGPKVKVEPVRGKAAPLKDLLSLPSVDMAVVSSPMLAEAGTAAAKLVYVAKLFGEELHVVAGSEVRTLEDLAGKAVYLGAPGGDSELVARAALAQRGVAVTPAGGTLAEALVGLREGRIAAVMLLAPKPFAPIAELGGGGGLHLVPVSYAALGENYDPASFSSADYPGLVRDGERVETAAVDAVLIAPWWRESSPRQQELTTASRALMERFPELLKEGRHPKWKETNLAAVVDGKRRLKAADQWVQSQIKRRRAASAAQ</sequence>
<keyword evidence="2" id="KW-0732">Signal</keyword>
<feature type="region of interest" description="Disordered" evidence="1">
    <location>
        <begin position="51"/>
        <end position="104"/>
    </location>
</feature>
<feature type="chain" id="PRO_5037471185" evidence="2">
    <location>
        <begin position="22"/>
        <end position="429"/>
    </location>
</feature>
<dbReference type="SUPFAM" id="SSF53850">
    <property type="entry name" value="Periplasmic binding protein-like II"/>
    <property type="match status" value="1"/>
</dbReference>
<dbReference type="RefSeq" id="WP_188517542.1">
    <property type="nucleotide sequence ID" value="NZ_BMES01000001.1"/>
</dbReference>
<name>A0A917I760_9HYPH</name>
<feature type="compositionally biased region" description="Low complexity" evidence="1">
    <location>
        <begin position="123"/>
        <end position="137"/>
    </location>
</feature>
<accession>A0A917I760</accession>
<feature type="compositionally biased region" description="Low complexity" evidence="1">
    <location>
        <begin position="59"/>
        <end position="79"/>
    </location>
</feature>
<evidence type="ECO:0000313" key="4">
    <source>
        <dbReference type="Proteomes" id="UP000603912"/>
    </source>
</evidence>
<keyword evidence="4" id="KW-1185">Reference proteome</keyword>
<dbReference type="Pfam" id="PF16868">
    <property type="entry name" value="NMT1_3"/>
    <property type="match status" value="1"/>
</dbReference>